<evidence type="ECO:0000256" key="7">
    <source>
        <dbReference type="PROSITE-ProRule" id="PRU00169"/>
    </source>
</evidence>
<dbReference type="Pfam" id="PF00512">
    <property type="entry name" value="HisKA"/>
    <property type="match status" value="1"/>
</dbReference>
<dbReference type="CDD" id="cd00082">
    <property type="entry name" value="HisKA"/>
    <property type="match status" value="1"/>
</dbReference>
<dbReference type="SMART" id="SM00086">
    <property type="entry name" value="PAC"/>
    <property type="match status" value="4"/>
</dbReference>
<dbReference type="InterPro" id="IPR003594">
    <property type="entry name" value="HATPase_dom"/>
</dbReference>
<evidence type="ECO:0000259" key="10">
    <source>
        <dbReference type="PROSITE" id="PS50112"/>
    </source>
</evidence>
<dbReference type="InterPro" id="IPR000700">
    <property type="entry name" value="PAS-assoc_C"/>
</dbReference>
<dbReference type="AlphaFoldDB" id="A0A7S3KYG2"/>
<organism evidence="12">
    <name type="scientific">Amphora coffeiformis</name>
    <dbReference type="NCBI Taxonomy" id="265554"/>
    <lineage>
        <taxon>Eukaryota</taxon>
        <taxon>Sar</taxon>
        <taxon>Stramenopiles</taxon>
        <taxon>Ochrophyta</taxon>
        <taxon>Bacillariophyta</taxon>
        <taxon>Bacillariophyceae</taxon>
        <taxon>Bacillariophycidae</taxon>
        <taxon>Thalassiophysales</taxon>
        <taxon>Catenulaceae</taxon>
        <taxon>Amphora</taxon>
    </lineage>
</organism>
<dbReference type="NCBIfam" id="TIGR00229">
    <property type="entry name" value="sensory_box"/>
    <property type="match status" value="3"/>
</dbReference>
<dbReference type="PROSITE" id="PS50112">
    <property type="entry name" value="PAS"/>
    <property type="match status" value="5"/>
</dbReference>
<dbReference type="InterPro" id="IPR011006">
    <property type="entry name" value="CheY-like_superfamily"/>
</dbReference>
<gene>
    <name evidence="12" type="ORF">ACOF00016_LOCUS767</name>
</gene>
<feature type="domain" description="PAS" evidence="10">
    <location>
        <begin position="31"/>
        <end position="61"/>
    </location>
</feature>
<reference evidence="12" key="1">
    <citation type="submission" date="2021-01" db="EMBL/GenBank/DDBJ databases">
        <authorList>
            <person name="Corre E."/>
            <person name="Pelletier E."/>
            <person name="Niang G."/>
            <person name="Scheremetjew M."/>
            <person name="Finn R."/>
            <person name="Kale V."/>
            <person name="Holt S."/>
            <person name="Cochrane G."/>
            <person name="Meng A."/>
            <person name="Brown T."/>
            <person name="Cohen L."/>
        </authorList>
    </citation>
    <scope>NUCLEOTIDE SEQUENCE</scope>
    <source>
        <strain evidence="12">CCMP127</strain>
    </source>
</reference>
<feature type="domain" description="PAC" evidence="11">
    <location>
        <begin position="597"/>
        <end position="649"/>
    </location>
</feature>
<dbReference type="GO" id="GO:0009584">
    <property type="term" value="P:detection of visible light"/>
    <property type="evidence" value="ECO:0007669"/>
    <property type="project" value="InterPro"/>
</dbReference>
<dbReference type="SMART" id="SM00091">
    <property type="entry name" value="PAS"/>
    <property type="match status" value="5"/>
</dbReference>
<keyword evidence="4" id="KW-0808">Transferase</keyword>
<feature type="domain" description="PAS" evidence="10">
    <location>
        <begin position="156"/>
        <end position="218"/>
    </location>
</feature>
<sequence length="1027" mass="113113">MGSSNGASVFGEGSESMESAGSLSEVCSFQFDGLSIPVFAVDATGCIIHWNRCLAEVTGITSVFPSNGSRTSVPATSLLTTSSANAWETALQTTLSKGNAKCCIEIKCAEGITKSFVANLATQTATSVGGETMGVVCFLEEATMVVGPLFPSEISLQSLEMPIIGVDLELNICLWNESITLLSNVEKSETWGKNVVDFVMPTSRQSLERAIFDAVQGQSSMGLEIRLPTESGEWRTLLANVVPWRPPHNSSTVVGALVMGQDVTQAAATAIELRELLDTANASIFGVDCDGKVNEWNQFMTETTGYSADEVFHTNFIDTFIHMSRRNVTESIIECALKGRGMINVDMELKSKFGEVRSLLLSASARRNVHNEIVGAIFVAQDTTERANHDRAVAAMARELRQLIDTANAPIFGIDCDGDVNEWNDKTAEITGYTKEEAFDCSLVDTFIVPHMQASVRDVFENAKQGRGTSNYELEFRTKSNEIRHLLVNATTRRDAENNVVGVVAVAQDVTEAVQRDRAVAGMALELRQLIDTANAPIFGIDIDGNVNEWNRRTQEITGYSKEETFDEPLVERFIAPSMRQKVQEILDDALCGNETSNYELEFVAKSGEPRFMLVNATTRRDPEFNVVGVVGVAQDVTEDRKHADELRKMHYIQATQEGKVETERNMTAYFAHELRNPLSAIDSALNSMPEDLPESARSLVAGMQLCTSFMSSVMNNLLDVRKMEEGMLTLTRSPLRLSSILSNVHKMLLPSVKPGVEFNWKSNTKGRDWVLGDEHRLQQVMTNVVTNAIKYTMTGSISISIGWVGDKVNFDCVDTGPGIPKKEQEKLFERFVQRGGAPGTGLGLAIAKHIVNLTGGTIRFESDPTVKPGTTCIVEMPLQLCDSRENHKVENVTEKLFDEALRFLIIDDVKMNRMMLKKRIQKGIAPNAVLSEASTGEEALQICGHEKFDVIIVDQYMEEAGGVMVGTDVVYAMRRMRIESLIIGCSGNDLSEEFSEAGADWVWQKPMPSNAEIISHLREALRKRRG</sequence>
<dbReference type="SMART" id="SM00387">
    <property type="entry name" value="HATPase_c"/>
    <property type="match status" value="1"/>
</dbReference>
<dbReference type="Gene3D" id="1.10.287.130">
    <property type="match status" value="1"/>
</dbReference>
<dbReference type="Pfam" id="PF00072">
    <property type="entry name" value="Response_reg"/>
    <property type="match status" value="1"/>
</dbReference>
<dbReference type="PANTHER" id="PTHR43047">
    <property type="entry name" value="TWO-COMPONENT HISTIDINE PROTEIN KINASE"/>
    <property type="match status" value="1"/>
</dbReference>
<dbReference type="Gene3D" id="3.30.450.20">
    <property type="entry name" value="PAS domain"/>
    <property type="match status" value="4"/>
</dbReference>
<dbReference type="InterPro" id="IPR001610">
    <property type="entry name" value="PAC"/>
</dbReference>
<dbReference type="PRINTS" id="PR01033">
    <property type="entry name" value="PHYTOCHROME"/>
</dbReference>
<dbReference type="InterPro" id="IPR013767">
    <property type="entry name" value="PAS_fold"/>
</dbReference>
<dbReference type="InterPro" id="IPR003661">
    <property type="entry name" value="HisK_dim/P_dom"/>
</dbReference>
<dbReference type="InterPro" id="IPR035965">
    <property type="entry name" value="PAS-like_dom_sf"/>
</dbReference>
<dbReference type="CDD" id="cd00156">
    <property type="entry name" value="REC"/>
    <property type="match status" value="1"/>
</dbReference>
<comment type="catalytic activity">
    <reaction evidence="1">
        <text>ATP + protein L-histidine = ADP + protein N-phospho-L-histidine.</text>
        <dbReference type="EC" id="2.7.13.3"/>
    </reaction>
</comment>
<evidence type="ECO:0000313" key="12">
    <source>
        <dbReference type="EMBL" id="CAE0402484.1"/>
    </source>
</evidence>
<dbReference type="InterPro" id="IPR000014">
    <property type="entry name" value="PAS"/>
</dbReference>
<evidence type="ECO:0000259" key="8">
    <source>
        <dbReference type="PROSITE" id="PS50109"/>
    </source>
</evidence>
<protein>
    <recommendedName>
        <fullName evidence="3">histidine kinase</fullName>
        <ecNumber evidence="3">2.7.13.3</ecNumber>
    </recommendedName>
</protein>
<dbReference type="GO" id="GO:0000155">
    <property type="term" value="F:phosphorelay sensor kinase activity"/>
    <property type="evidence" value="ECO:0007669"/>
    <property type="project" value="InterPro"/>
</dbReference>
<dbReference type="InterPro" id="IPR013656">
    <property type="entry name" value="PAS_4"/>
</dbReference>
<dbReference type="SUPFAM" id="SSF47384">
    <property type="entry name" value="Homodimeric domain of signal transducing histidine kinase"/>
    <property type="match status" value="1"/>
</dbReference>
<feature type="domain" description="PAC" evidence="11">
    <location>
        <begin position="470"/>
        <end position="522"/>
    </location>
</feature>
<comment type="subunit">
    <text evidence="2">Homodimer.</text>
</comment>
<feature type="domain" description="PAS" evidence="10">
    <location>
        <begin position="396"/>
        <end position="467"/>
    </location>
</feature>
<evidence type="ECO:0000256" key="4">
    <source>
        <dbReference type="ARBA" id="ARBA00022679"/>
    </source>
</evidence>
<evidence type="ECO:0000259" key="11">
    <source>
        <dbReference type="PROSITE" id="PS50113"/>
    </source>
</evidence>
<evidence type="ECO:0000256" key="5">
    <source>
        <dbReference type="ARBA" id="ARBA00022777"/>
    </source>
</evidence>
<dbReference type="GO" id="GO:0005886">
    <property type="term" value="C:plasma membrane"/>
    <property type="evidence" value="ECO:0007669"/>
    <property type="project" value="TreeGrafter"/>
</dbReference>
<dbReference type="PROSITE" id="PS50109">
    <property type="entry name" value="HIS_KIN"/>
    <property type="match status" value="1"/>
</dbReference>
<dbReference type="Pfam" id="PF02518">
    <property type="entry name" value="HATPase_c"/>
    <property type="match status" value="1"/>
</dbReference>
<evidence type="ECO:0000256" key="2">
    <source>
        <dbReference type="ARBA" id="ARBA00011738"/>
    </source>
</evidence>
<keyword evidence="7" id="KW-0597">Phosphoprotein</keyword>
<feature type="domain" description="Histidine kinase" evidence="8">
    <location>
        <begin position="670"/>
        <end position="881"/>
    </location>
</feature>
<dbReference type="InterPro" id="IPR001294">
    <property type="entry name" value="Phytochrome"/>
</dbReference>
<evidence type="ECO:0000256" key="6">
    <source>
        <dbReference type="ARBA" id="ARBA00023170"/>
    </source>
</evidence>
<dbReference type="PROSITE" id="PS50110">
    <property type="entry name" value="RESPONSE_REGULATORY"/>
    <property type="match status" value="1"/>
</dbReference>
<dbReference type="Gene3D" id="3.30.565.10">
    <property type="entry name" value="Histidine kinase-like ATPase, C-terminal domain"/>
    <property type="match status" value="1"/>
</dbReference>
<proteinExistence type="predicted"/>
<dbReference type="InterPro" id="IPR036097">
    <property type="entry name" value="HisK_dim/P_sf"/>
</dbReference>
<feature type="modified residue" description="4-aspartylphosphate" evidence="7">
    <location>
        <position position="955"/>
    </location>
</feature>
<dbReference type="GO" id="GO:0009927">
    <property type="term" value="F:histidine phosphotransfer kinase activity"/>
    <property type="evidence" value="ECO:0007669"/>
    <property type="project" value="TreeGrafter"/>
</dbReference>
<keyword evidence="5" id="KW-0418">Kinase</keyword>
<dbReference type="InterPro" id="IPR005467">
    <property type="entry name" value="His_kinase_dom"/>
</dbReference>
<dbReference type="InterPro" id="IPR036890">
    <property type="entry name" value="HATPase_C_sf"/>
</dbReference>
<feature type="domain" description="PAS" evidence="10">
    <location>
        <begin position="523"/>
        <end position="594"/>
    </location>
</feature>
<dbReference type="EC" id="2.7.13.3" evidence="3"/>
<dbReference type="SUPFAM" id="SSF52172">
    <property type="entry name" value="CheY-like"/>
    <property type="match status" value="1"/>
</dbReference>
<name>A0A7S3KYG2_9STRA</name>
<dbReference type="Pfam" id="PF08448">
    <property type="entry name" value="PAS_4"/>
    <property type="match status" value="1"/>
</dbReference>
<dbReference type="PROSITE" id="PS50113">
    <property type="entry name" value="PAC"/>
    <property type="match status" value="2"/>
</dbReference>
<evidence type="ECO:0000256" key="3">
    <source>
        <dbReference type="ARBA" id="ARBA00012438"/>
    </source>
</evidence>
<keyword evidence="6" id="KW-0675">Receptor</keyword>
<dbReference type="GO" id="GO:0006355">
    <property type="term" value="P:regulation of DNA-templated transcription"/>
    <property type="evidence" value="ECO:0007669"/>
    <property type="project" value="InterPro"/>
</dbReference>
<dbReference type="SMART" id="SM00388">
    <property type="entry name" value="HisKA"/>
    <property type="match status" value="1"/>
</dbReference>
<evidence type="ECO:0000256" key="1">
    <source>
        <dbReference type="ARBA" id="ARBA00000085"/>
    </source>
</evidence>
<dbReference type="SUPFAM" id="SSF55874">
    <property type="entry name" value="ATPase domain of HSP90 chaperone/DNA topoisomerase II/histidine kinase"/>
    <property type="match status" value="1"/>
</dbReference>
<dbReference type="SUPFAM" id="SSF55785">
    <property type="entry name" value="PYP-like sensor domain (PAS domain)"/>
    <property type="match status" value="4"/>
</dbReference>
<feature type="domain" description="PAS" evidence="10">
    <location>
        <begin position="269"/>
        <end position="340"/>
    </location>
</feature>
<dbReference type="Gene3D" id="3.40.50.2300">
    <property type="match status" value="1"/>
</dbReference>
<dbReference type="InterPro" id="IPR001789">
    <property type="entry name" value="Sig_transdc_resp-reg_receiver"/>
</dbReference>
<dbReference type="Pfam" id="PF00989">
    <property type="entry name" value="PAS"/>
    <property type="match status" value="3"/>
</dbReference>
<feature type="domain" description="Response regulatory" evidence="9">
    <location>
        <begin position="903"/>
        <end position="1021"/>
    </location>
</feature>
<dbReference type="CDD" id="cd00130">
    <property type="entry name" value="PAS"/>
    <property type="match status" value="4"/>
</dbReference>
<accession>A0A7S3KYG2</accession>
<evidence type="ECO:0000259" key="9">
    <source>
        <dbReference type="PROSITE" id="PS50110"/>
    </source>
</evidence>
<dbReference type="PANTHER" id="PTHR43047:SF72">
    <property type="entry name" value="OSMOSENSING HISTIDINE PROTEIN KINASE SLN1"/>
    <property type="match status" value="1"/>
</dbReference>
<dbReference type="EMBL" id="HBIM01000881">
    <property type="protein sequence ID" value="CAE0402484.1"/>
    <property type="molecule type" value="Transcribed_RNA"/>
</dbReference>